<dbReference type="Pfam" id="PF02374">
    <property type="entry name" value="ArsA_ATPase"/>
    <property type="match status" value="2"/>
</dbReference>
<dbReference type="GO" id="GO:0005524">
    <property type="term" value="F:ATP binding"/>
    <property type="evidence" value="ECO:0007669"/>
    <property type="project" value="InterPro"/>
</dbReference>
<evidence type="ECO:0000256" key="2">
    <source>
        <dbReference type="SAM" id="MobiDB-lite"/>
    </source>
</evidence>
<feature type="region of interest" description="Disordered" evidence="2">
    <location>
        <begin position="22"/>
        <end position="102"/>
    </location>
</feature>
<reference evidence="4 5" key="1">
    <citation type="journal article" date="2014" name="PLoS Genet.">
        <title>Phylogenetically driven sequencing of extremely halophilic archaea reveals strategies for static and dynamic osmo-response.</title>
        <authorList>
            <person name="Becker E.A."/>
            <person name="Seitzer P.M."/>
            <person name="Tritt A."/>
            <person name="Larsen D."/>
            <person name="Krusor M."/>
            <person name="Yao A.I."/>
            <person name="Wu D."/>
            <person name="Madern D."/>
            <person name="Eisen J.A."/>
            <person name="Darling A.E."/>
            <person name="Facciotti M.T."/>
        </authorList>
    </citation>
    <scope>NUCLEOTIDE SEQUENCE [LARGE SCALE GENOMIC DNA]</scope>
    <source>
        <strain evidence="4 5">JCM 14663</strain>
    </source>
</reference>
<dbReference type="CDD" id="cd02035">
    <property type="entry name" value="ArsA"/>
    <property type="match status" value="1"/>
</dbReference>
<sequence>MLLEAVVAVRYPWCRADVTPKNYRRGRDARPPETDEYSCRDREQRRMSGIDVEPVDEEEATSERDDGDHTIEVTPTDAVDDGDPAERETIDVEPSDEPMDGPDYVLYGGKGGVGKTTMAAATALDSARRGTATLVVSTDPAHSLSDTFETDIPAEPDRIRDDVPLYAAEIDPETALEEGDTPFSGAGGGADESDPFAGSEAGGSPFPGEGGEGGPLGGLGDILGGDSPMDALLGGAMPGADEAAAMQLLLEYMDDARFERVVIDTAPTGHTLRLLQLPEIMDTMMGRLMKLRQRLGGMLEGVKGMFGGDAPDDGDDLEDLEVLRERIERLRAALRDPARTDFRIVMVPEEMSVFESKRLRAQLEEFGIPVGTVVVNRVMEPLSNVTDDIDGEFLQPNLDDCAFCQRRWDVQQGALAEAQDLFRGTDVRRVPLFAEEVRGEGMLEVVAACLR</sequence>
<protein>
    <submittedName>
        <fullName evidence="4">Arsenite-activated ATPase ArsA</fullName>
    </submittedName>
</protein>
<dbReference type="SUPFAM" id="SSF52540">
    <property type="entry name" value="P-loop containing nucleoside triphosphate hydrolases"/>
    <property type="match status" value="1"/>
</dbReference>
<name>L9ZBI0_9EURY</name>
<feature type="compositionally biased region" description="Basic and acidic residues" evidence="2">
    <location>
        <begin position="61"/>
        <end position="71"/>
    </location>
</feature>
<evidence type="ECO:0000256" key="1">
    <source>
        <dbReference type="ARBA" id="ARBA00011040"/>
    </source>
</evidence>
<dbReference type="Gene3D" id="3.40.50.300">
    <property type="entry name" value="P-loop containing nucleotide triphosphate hydrolases"/>
    <property type="match status" value="1"/>
</dbReference>
<evidence type="ECO:0000313" key="5">
    <source>
        <dbReference type="Proteomes" id="UP000011592"/>
    </source>
</evidence>
<accession>L9ZBI0</accession>
<feature type="domain" description="ArsA/GET3 Anion-transporting ATPase-like" evidence="3">
    <location>
        <begin position="235"/>
        <end position="450"/>
    </location>
</feature>
<dbReference type="AlphaFoldDB" id="L9ZBI0"/>
<keyword evidence="5" id="KW-1185">Reference proteome</keyword>
<dbReference type="NCBIfam" id="TIGR00345">
    <property type="entry name" value="GET3_arsA_TRC40"/>
    <property type="match status" value="1"/>
</dbReference>
<feature type="region of interest" description="Disordered" evidence="2">
    <location>
        <begin position="172"/>
        <end position="217"/>
    </location>
</feature>
<dbReference type="InterPro" id="IPR016300">
    <property type="entry name" value="ATPase_ArsA/GET3"/>
</dbReference>
<dbReference type="InterPro" id="IPR027417">
    <property type="entry name" value="P-loop_NTPase"/>
</dbReference>
<evidence type="ECO:0000259" key="3">
    <source>
        <dbReference type="Pfam" id="PF02374"/>
    </source>
</evidence>
<dbReference type="Proteomes" id="UP000011592">
    <property type="component" value="Unassembled WGS sequence"/>
</dbReference>
<proteinExistence type="inferred from homology"/>
<feature type="compositionally biased region" description="Low complexity" evidence="2">
    <location>
        <begin position="198"/>
        <end position="207"/>
    </location>
</feature>
<dbReference type="PATRIC" id="fig|1230459.4.peg.756"/>
<comment type="caution">
    <text evidence="4">The sequence shown here is derived from an EMBL/GenBank/DDBJ whole genome shotgun (WGS) entry which is preliminary data.</text>
</comment>
<dbReference type="GO" id="GO:0016887">
    <property type="term" value="F:ATP hydrolysis activity"/>
    <property type="evidence" value="ECO:0007669"/>
    <property type="project" value="InterPro"/>
</dbReference>
<feature type="compositionally biased region" description="Acidic residues" evidence="2">
    <location>
        <begin position="91"/>
        <end position="100"/>
    </location>
</feature>
<feature type="compositionally biased region" description="Gly residues" evidence="2">
    <location>
        <begin position="208"/>
        <end position="217"/>
    </location>
</feature>
<gene>
    <name evidence="4" type="ORF">C486_03789</name>
</gene>
<dbReference type="InterPro" id="IPR025723">
    <property type="entry name" value="ArsA/GET3_ATPase-like"/>
</dbReference>
<organism evidence="4 5">
    <name type="scientific">Natrinema gari JCM 14663</name>
    <dbReference type="NCBI Taxonomy" id="1230459"/>
    <lineage>
        <taxon>Archaea</taxon>
        <taxon>Methanobacteriati</taxon>
        <taxon>Methanobacteriota</taxon>
        <taxon>Stenosarchaea group</taxon>
        <taxon>Halobacteria</taxon>
        <taxon>Halobacteriales</taxon>
        <taxon>Natrialbaceae</taxon>
        <taxon>Natrinema</taxon>
    </lineage>
</organism>
<feature type="compositionally biased region" description="Basic and acidic residues" evidence="2">
    <location>
        <begin position="25"/>
        <end position="48"/>
    </location>
</feature>
<feature type="domain" description="ArsA/GET3 Anion-transporting ATPase-like" evidence="3">
    <location>
        <begin position="104"/>
        <end position="178"/>
    </location>
</feature>
<dbReference type="EMBL" id="AOIJ01000033">
    <property type="protein sequence ID" value="ELY82967.1"/>
    <property type="molecule type" value="Genomic_DNA"/>
</dbReference>
<comment type="similarity">
    <text evidence="1">Belongs to the arsA ATPase family.</text>
</comment>
<dbReference type="PANTHER" id="PTHR10803:SF3">
    <property type="entry name" value="ATPASE GET3"/>
    <property type="match status" value="1"/>
</dbReference>
<evidence type="ECO:0000313" key="4">
    <source>
        <dbReference type="EMBL" id="ELY82967.1"/>
    </source>
</evidence>
<dbReference type="PANTHER" id="PTHR10803">
    <property type="entry name" value="ARSENICAL PUMP-DRIVING ATPASE ARSENITE-TRANSLOCATING ATPASE"/>
    <property type="match status" value="1"/>
</dbReference>